<reference evidence="9 10" key="1">
    <citation type="journal article" date="2017" name="Int. J. Parasitol.">
        <title>The genome of the protozoan parasite Cystoisospora suis and a reverse vaccinology approach to identify vaccine candidates.</title>
        <authorList>
            <person name="Palmieri N."/>
            <person name="Shrestha A."/>
            <person name="Ruttkowski B."/>
            <person name="Beck T."/>
            <person name="Vogl C."/>
            <person name="Tomley F."/>
            <person name="Blake D.P."/>
            <person name="Joachim A."/>
        </authorList>
    </citation>
    <scope>NUCLEOTIDE SEQUENCE [LARGE SCALE GENOMIC DNA]</scope>
    <source>
        <strain evidence="9 10">Wien I</strain>
    </source>
</reference>
<keyword evidence="3" id="KW-0813">Transport</keyword>
<gene>
    <name evidence="9" type="ORF">CSUI_000123</name>
</gene>
<dbReference type="InterPro" id="IPR011989">
    <property type="entry name" value="ARM-like"/>
</dbReference>
<organism evidence="9 10">
    <name type="scientific">Cystoisospora suis</name>
    <dbReference type="NCBI Taxonomy" id="483139"/>
    <lineage>
        <taxon>Eukaryota</taxon>
        <taxon>Sar</taxon>
        <taxon>Alveolata</taxon>
        <taxon>Apicomplexa</taxon>
        <taxon>Conoidasida</taxon>
        <taxon>Coccidia</taxon>
        <taxon>Eucoccidiorida</taxon>
        <taxon>Eimeriorina</taxon>
        <taxon>Sarcocystidae</taxon>
        <taxon>Cystoisospora</taxon>
    </lineage>
</organism>
<evidence type="ECO:0000256" key="2">
    <source>
        <dbReference type="ARBA" id="ARBA00006613"/>
    </source>
</evidence>
<comment type="caution">
    <text evidence="9">The sequence shown here is derived from an EMBL/GenBank/DDBJ whole genome shotgun (WGS) entry which is preliminary data.</text>
</comment>
<dbReference type="OrthoDB" id="10264595at2759"/>
<dbReference type="RefSeq" id="XP_067927664.1">
    <property type="nucleotide sequence ID" value="XM_068060357.1"/>
</dbReference>
<dbReference type="PANTHER" id="PTHR22781:SF12">
    <property type="entry name" value="AP-3 COMPLEX SUBUNIT DELTA-1"/>
    <property type="match status" value="1"/>
</dbReference>
<dbReference type="GO" id="GO:0006623">
    <property type="term" value="P:protein targeting to vacuole"/>
    <property type="evidence" value="ECO:0007669"/>
    <property type="project" value="TreeGrafter"/>
</dbReference>
<dbReference type="VEuPathDB" id="ToxoDB:CSUI_000123"/>
<dbReference type="PANTHER" id="PTHR22781">
    <property type="entry name" value="DELTA ADAPTIN-RELATED"/>
    <property type="match status" value="1"/>
</dbReference>
<feature type="compositionally biased region" description="Basic and acidic residues" evidence="7">
    <location>
        <begin position="126"/>
        <end position="143"/>
    </location>
</feature>
<feature type="region of interest" description="Disordered" evidence="7">
    <location>
        <begin position="376"/>
        <end position="398"/>
    </location>
</feature>
<dbReference type="InterPro" id="IPR017105">
    <property type="entry name" value="AP3_complex_dsu"/>
</dbReference>
<dbReference type="EMBL" id="MIGC01000049">
    <property type="protein sequence ID" value="PHJ26018.1"/>
    <property type="molecule type" value="Genomic_DNA"/>
</dbReference>
<protein>
    <submittedName>
        <fullName evidence="9">Adaptin n terminal region domain-containing protein</fullName>
    </submittedName>
</protein>
<dbReference type="InterPro" id="IPR016024">
    <property type="entry name" value="ARM-type_fold"/>
</dbReference>
<sequence>MFQSRGGGSLPSLIRGLRAAQQEGTEDEFLSICLQQIKEDLLPSSPPAGTRGGGGGAFSIMSRTPSPSARSTALLKLVYLQMLGFDVGFATFAVIEGMTVQSFTLKRPAYAAAALAFARPALSGGGRKEPTRKVGGEGEKGEEKEEEEEQVTKNFADEKSQQQQALSLLTTNLFKKDFNSKETHETSLALSTLSVMSTPEIANALLPDVLLLLSSSRPMLRKKAAVCCTRFLIQVPALLPSAFPKIRQQLMVEEDPTVISCLCSALLQLVEQKPQQYLALAPPLFHLLCSSTSNWLSLKLLKTFALLCPFEPRLPLKLLQPLLSLLQQSRAKSVEVEIIRLCLLHLPLQNAAETLAEARLSDASLAASAAGALTGDMGDSSSFSSDTKSKSLKGDTDGSADPAVTLLDLCISKIAALLSSADRNLRYIGVDIMASLFSSRREFARLLAALIPNFQQHVLQAAEECDSTIRSRGVELLANTATTASFPAIAEQLVTAASSQERQHHRRFQQQTKQSNAAAGGEASATTVAKIRADFLLPVLRLGAENHYALVEDFEWYLALLADIAVEGGTSPVLGCGAGGTDNSAVGGWCSKEGFLTGGSDAEQQVSLLVAEQL</sequence>
<evidence type="ECO:0000313" key="10">
    <source>
        <dbReference type="Proteomes" id="UP000221165"/>
    </source>
</evidence>
<dbReference type="SUPFAM" id="SSF48371">
    <property type="entry name" value="ARM repeat"/>
    <property type="match status" value="1"/>
</dbReference>
<feature type="compositionally biased region" description="Low complexity" evidence="7">
    <location>
        <begin position="376"/>
        <end position="386"/>
    </location>
</feature>
<dbReference type="InterPro" id="IPR002553">
    <property type="entry name" value="Clathrin/coatomer_adapt-like_N"/>
</dbReference>
<evidence type="ECO:0000256" key="1">
    <source>
        <dbReference type="ARBA" id="ARBA00004308"/>
    </source>
</evidence>
<comment type="similarity">
    <text evidence="2">Belongs to the adaptor complexes large subunit family.</text>
</comment>
<comment type="subcellular location">
    <subcellularLocation>
        <location evidence="1">Endomembrane system</location>
    </subcellularLocation>
</comment>
<keyword evidence="5" id="KW-0653">Protein transport</keyword>
<keyword evidence="10" id="KW-1185">Reference proteome</keyword>
<evidence type="ECO:0000259" key="8">
    <source>
        <dbReference type="Pfam" id="PF01602"/>
    </source>
</evidence>
<dbReference type="Gene3D" id="1.25.10.10">
    <property type="entry name" value="Leucine-rich Repeat Variant"/>
    <property type="match status" value="1"/>
</dbReference>
<evidence type="ECO:0000256" key="6">
    <source>
        <dbReference type="ARBA" id="ARBA00023136"/>
    </source>
</evidence>
<evidence type="ECO:0000256" key="4">
    <source>
        <dbReference type="ARBA" id="ARBA00022737"/>
    </source>
</evidence>
<name>A0A2C6LGX7_9APIC</name>
<evidence type="ECO:0000313" key="9">
    <source>
        <dbReference type="EMBL" id="PHJ26018.1"/>
    </source>
</evidence>
<dbReference type="GO" id="GO:0010008">
    <property type="term" value="C:endosome membrane"/>
    <property type="evidence" value="ECO:0007669"/>
    <property type="project" value="TreeGrafter"/>
</dbReference>
<accession>A0A2C6LGX7</accession>
<dbReference type="AlphaFoldDB" id="A0A2C6LGX7"/>
<feature type="region of interest" description="Disordered" evidence="7">
    <location>
        <begin position="43"/>
        <end position="63"/>
    </location>
</feature>
<feature type="domain" description="Clathrin/coatomer adaptor adaptin-like N-terminal" evidence="8">
    <location>
        <begin position="160"/>
        <end position="508"/>
    </location>
</feature>
<dbReference type="Proteomes" id="UP000221165">
    <property type="component" value="Unassembled WGS sequence"/>
</dbReference>
<feature type="region of interest" description="Disordered" evidence="7">
    <location>
        <begin position="500"/>
        <end position="521"/>
    </location>
</feature>
<evidence type="ECO:0000256" key="3">
    <source>
        <dbReference type="ARBA" id="ARBA00022448"/>
    </source>
</evidence>
<feature type="compositionally biased region" description="Basic and acidic residues" evidence="7">
    <location>
        <begin position="387"/>
        <end position="396"/>
    </location>
</feature>
<dbReference type="Pfam" id="PF01602">
    <property type="entry name" value="Adaptin_N"/>
    <property type="match status" value="1"/>
</dbReference>
<evidence type="ECO:0000256" key="5">
    <source>
        <dbReference type="ARBA" id="ARBA00022927"/>
    </source>
</evidence>
<evidence type="ECO:0000256" key="7">
    <source>
        <dbReference type="SAM" id="MobiDB-lite"/>
    </source>
</evidence>
<proteinExistence type="inferred from homology"/>
<keyword evidence="4" id="KW-0677">Repeat</keyword>
<dbReference type="GO" id="GO:0006896">
    <property type="term" value="P:Golgi to vacuole transport"/>
    <property type="evidence" value="ECO:0007669"/>
    <property type="project" value="TreeGrafter"/>
</dbReference>
<dbReference type="GeneID" id="94423568"/>
<dbReference type="GO" id="GO:0030123">
    <property type="term" value="C:AP-3 adaptor complex"/>
    <property type="evidence" value="ECO:0007669"/>
    <property type="project" value="InterPro"/>
</dbReference>
<keyword evidence="6" id="KW-0472">Membrane</keyword>
<feature type="non-terminal residue" evidence="9">
    <location>
        <position position="614"/>
    </location>
</feature>
<feature type="region of interest" description="Disordered" evidence="7">
    <location>
        <begin position="124"/>
        <end position="159"/>
    </location>
</feature>